<dbReference type="OrthoDB" id="5974632at2759"/>
<evidence type="ECO:0008006" key="5">
    <source>
        <dbReference type="Google" id="ProtNLM"/>
    </source>
</evidence>
<sequence length="352" mass="39151">VAISAVDSAQEDQNMEETKEEKAEQNISADISVSDSQPSQTAVSTMSSLASHTSVCAKKQEVKEEIPREEKPNTSETVRQMLQDEMFKLVQLQQINFMSLMQIVQSSFTNVPNVQQMLQQHQSIHLAGSQPAPIAESSASPKAQNHLDMSASLTFFESSSKETGLVSPSQDLHSSVPTKPVHLLAPPSGIQKKIRLIPAEKKISCSNGFPLLKLESSYHIKPSFLHPTEMSSTFAKPPSVPRVAWSSSDSLWSHQSSYIPKESNTEEDFQRSRYNPENPRQMHKEKERWAETVHKRPPKHLNSDLCEGQQEDLPQPEFPANVNVFKAPTVQNLAGIPLLHLQLDPVPRAPPA</sequence>
<reference evidence="3" key="3">
    <citation type="submission" date="2022-01" db="EMBL/GenBank/DDBJ databases">
        <authorList>
            <person name="Rubenstein D.R."/>
        </authorList>
    </citation>
    <scope>NUCLEOTIDE SEQUENCE</scope>
    <source>
        <strain evidence="3">SS15</strain>
        <tissue evidence="3">Liver</tissue>
    </source>
</reference>
<comment type="caution">
    <text evidence="2">The sequence shown here is derived from an EMBL/GenBank/DDBJ whole genome shotgun (WGS) entry which is preliminary data.</text>
</comment>
<dbReference type="InterPro" id="IPR028236">
    <property type="entry name" value="CPLANE1"/>
</dbReference>
<feature type="region of interest" description="Disordered" evidence="1">
    <location>
        <begin position="256"/>
        <end position="319"/>
    </location>
</feature>
<dbReference type="EMBL" id="JADDUC010000633">
    <property type="protein sequence ID" value="KAG0112954.1"/>
    <property type="molecule type" value="Genomic_DNA"/>
</dbReference>
<proteinExistence type="predicted"/>
<evidence type="ECO:0000313" key="2">
    <source>
        <dbReference type="EMBL" id="KAG0112954.1"/>
    </source>
</evidence>
<feature type="compositionally biased region" description="Polar residues" evidence="1">
    <location>
        <begin position="25"/>
        <end position="54"/>
    </location>
</feature>
<feature type="region of interest" description="Disordered" evidence="1">
    <location>
        <begin position="1"/>
        <end position="75"/>
    </location>
</feature>
<gene>
    <name evidence="3" type="ORF">IHE44_0011613</name>
    <name evidence="2" type="ORF">IHE44_012759</name>
</gene>
<organism evidence="2">
    <name type="scientific">Lamprotornis superbus</name>
    <dbReference type="NCBI Taxonomy" id="245042"/>
    <lineage>
        <taxon>Eukaryota</taxon>
        <taxon>Metazoa</taxon>
        <taxon>Chordata</taxon>
        <taxon>Craniata</taxon>
        <taxon>Vertebrata</taxon>
        <taxon>Euteleostomi</taxon>
        <taxon>Archelosauria</taxon>
        <taxon>Archosauria</taxon>
        <taxon>Dinosauria</taxon>
        <taxon>Saurischia</taxon>
        <taxon>Theropoda</taxon>
        <taxon>Coelurosauria</taxon>
        <taxon>Aves</taxon>
        <taxon>Neognathae</taxon>
        <taxon>Neoaves</taxon>
        <taxon>Telluraves</taxon>
        <taxon>Australaves</taxon>
        <taxon>Passeriformes</taxon>
        <taxon>Sturnidae</taxon>
        <taxon>Lamprotornis</taxon>
    </lineage>
</organism>
<dbReference type="GO" id="GO:0060271">
    <property type="term" value="P:cilium assembly"/>
    <property type="evidence" value="ECO:0007669"/>
    <property type="project" value="TreeGrafter"/>
</dbReference>
<reference evidence="2" key="1">
    <citation type="submission" date="2020-10" db="EMBL/GenBank/DDBJ databases">
        <title>Feather gene expression reveals the developmental basis of iridescence in African starlings.</title>
        <authorList>
            <person name="Rubenstein D.R."/>
        </authorList>
    </citation>
    <scope>NUCLEOTIDE SEQUENCE</scope>
    <source>
        <strain evidence="2">SS15</strain>
        <tissue evidence="2">Liver</tissue>
    </source>
</reference>
<dbReference type="Proteomes" id="UP000618051">
    <property type="component" value="Unassembled WGS sequence"/>
</dbReference>
<evidence type="ECO:0000313" key="4">
    <source>
        <dbReference type="Proteomes" id="UP000618051"/>
    </source>
</evidence>
<accession>A0A835TPP6</accession>
<name>A0A835TPP6_9PASS</name>
<feature type="non-terminal residue" evidence="2">
    <location>
        <position position="1"/>
    </location>
</feature>
<feature type="non-terminal residue" evidence="2">
    <location>
        <position position="352"/>
    </location>
</feature>
<protein>
    <recommendedName>
        <fullName evidence="5">CPLN1 protein</fullName>
    </recommendedName>
</protein>
<evidence type="ECO:0000256" key="1">
    <source>
        <dbReference type="SAM" id="MobiDB-lite"/>
    </source>
</evidence>
<reference evidence="3 4" key="2">
    <citation type="journal article" date="2021" name="J. Hered.">
        <title>Feather Gene Expression Elucidates the Developmental Basis of Plumage Iridescence in African Starlings.</title>
        <authorList>
            <person name="Rubenstein D.R."/>
            <person name="Corvelo A."/>
            <person name="MacManes M.D."/>
            <person name="Maia R."/>
            <person name="Narzisi G."/>
            <person name="Rousaki A."/>
            <person name="Vandenabeele P."/>
            <person name="Shawkey M.D."/>
            <person name="Solomon J."/>
        </authorList>
    </citation>
    <scope>NUCLEOTIDE SEQUENCE [LARGE SCALE GENOMIC DNA]</scope>
    <source>
        <strain evidence="3">SS15</strain>
    </source>
</reference>
<dbReference type="PANTHER" id="PTHR14492">
    <property type="entry name" value="JBTS17"/>
    <property type="match status" value="1"/>
</dbReference>
<evidence type="ECO:0000313" key="3">
    <source>
        <dbReference type="EMBL" id="KAI1240160.1"/>
    </source>
</evidence>
<dbReference type="PANTHER" id="PTHR14492:SF4">
    <property type="entry name" value="CILIOGENESIS AND PLANAR POLARITY EFFECTOR 1"/>
    <property type="match status" value="1"/>
</dbReference>
<dbReference type="GO" id="GO:0035869">
    <property type="term" value="C:ciliary transition zone"/>
    <property type="evidence" value="ECO:0007669"/>
    <property type="project" value="TreeGrafter"/>
</dbReference>
<dbReference type="AlphaFoldDB" id="A0A835TPP6"/>
<dbReference type="EMBL" id="JADDUC020000004">
    <property type="protein sequence ID" value="KAI1240160.1"/>
    <property type="molecule type" value="Genomic_DNA"/>
</dbReference>
<feature type="compositionally biased region" description="Basic and acidic residues" evidence="1">
    <location>
        <begin position="280"/>
        <end position="294"/>
    </location>
</feature>
<keyword evidence="4" id="KW-1185">Reference proteome</keyword>
<feature type="compositionally biased region" description="Basic and acidic residues" evidence="1">
    <location>
        <begin position="58"/>
        <end position="73"/>
    </location>
</feature>